<keyword evidence="1" id="KW-0812">Transmembrane</keyword>
<dbReference type="EMBL" id="JBHSBN010000001">
    <property type="protein sequence ID" value="MFC4104886.1"/>
    <property type="molecule type" value="Genomic_DNA"/>
</dbReference>
<feature type="chain" id="PRO_5045062283" evidence="2">
    <location>
        <begin position="33"/>
        <end position="485"/>
    </location>
</feature>
<dbReference type="SUPFAM" id="SSF53474">
    <property type="entry name" value="alpha/beta-Hydrolases"/>
    <property type="match status" value="1"/>
</dbReference>
<organism evidence="3 4">
    <name type="scientific">Micromonospora zhanjiangensis</name>
    <dbReference type="NCBI Taxonomy" id="1522057"/>
    <lineage>
        <taxon>Bacteria</taxon>
        <taxon>Bacillati</taxon>
        <taxon>Actinomycetota</taxon>
        <taxon>Actinomycetes</taxon>
        <taxon>Micromonosporales</taxon>
        <taxon>Micromonosporaceae</taxon>
        <taxon>Micromonospora</taxon>
    </lineage>
</organism>
<feature type="transmembrane region" description="Helical" evidence="1">
    <location>
        <begin position="461"/>
        <end position="483"/>
    </location>
</feature>
<evidence type="ECO:0000256" key="2">
    <source>
        <dbReference type="SAM" id="SignalP"/>
    </source>
</evidence>
<dbReference type="Proteomes" id="UP001595868">
    <property type="component" value="Unassembled WGS sequence"/>
</dbReference>
<evidence type="ECO:0000313" key="3">
    <source>
        <dbReference type="EMBL" id="MFC4104886.1"/>
    </source>
</evidence>
<dbReference type="PANTHER" id="PTHR43265:SF1">
    <property type="entry name" value="ESTERASE ESTD"/>
    <property type="match status" value="1"/>
</dbReference>
<sequence length="485" mass="50446">MTQRSTARRTRLLTAVTAVAAMIFGSAAPAAAAPSVPMAPYTPSAGLTATEVTFAGAGTTLHGSVVRRADLDMSVRHPGIVLVHGSGTGQRVTVGQEAEVFARAGIVTLIYDKRGDYGKLHRDFSAMARDALAGVHTLRGVPGVDPAKVGLWALSEGGWIAPMAAAESSEVAFLVTIGAPGRSPLRTQAWNISNRIAAAAVSPSTARSVPAAGMRIAAGTGLFPGGDHDPVPVLSQVRQPVLAMWGELDVQVPPRESAEIFAGHLTNSPSVTIRILPHGHHAGRVTTDGFDRVGGPQVGGFRFGELLPGYGKLMTDWIAQVTAGRPPASSADGLPAQRIDSRSIEPATWFDFAVFALLLTVLLSWPVTAVVRRLRGSRGAPVGAWPARALVVTGLAAALGVTGYVCWVVADQARSIGGTVLGQPVPWLLLRLLLVLALVSAVITGLTGWRRRTQLSVGHRLRLAAVTAGGLLLLPLALTAGLLQP</sequence>
<dbReference type="PROSITE" id="PS51318">
    <property type="entry name" value="TAT"/>
    <property type="match status" value="1"/>
</dbReference>
<dbReference type="InterPro" id="IPR006311">
    <property type="entry name" value="TAT_signal"/>
</dbReference>
<proteinExistence type="predicted"/>
<dbReference type="EC" id="3.4.-.-" evidence="3"/>
<evidence type="ECO:0000256" key="1">
    <source>
        <dbReference type="SAM" id="Phobius"/>
    </source>
</evidence>
<evidence type="ECO:0000313" key="4">
    <source>
        <dbReference type="Proteomes" id="UP001595868"/>
    </source>
</evidence>
<feature type="transmembrane region" description="Helical" evidence="1">
    <location>
        <begin position="389"/>
        <end position="410"/>
    </location>
</feature>
<keyword evidence="4" id="KW-1185">Reference proteome</keyword>
<feature type="transmembrane region" description="Helical" evidence="1">
    <location>
        <begin position="430"/>
        <end position="449"/>
    </location>
</feature>
<reference evidence="4" key="1">
    <citation type="journal article" date="2019" name="Int. J. Syst. Evol. Microbiol.">
        <title>The Global Catalogue of Microorganisms (GCM) 10K type strain sequencing project: providing services to taxonomists for standard genome sequencing and annotation.</title>
        <authorList>
            <consortium name="The Broad Institute Genomics Platform"/>
            <consortium name="The Broad Institute Genome Sequencing Center for Infectious Disease"/>
            <person name="Wu L."/>
            <person name="Ma J."/>
        </authorList>
    </citation>
    <scope>NUCLEOTIDE SEQUENCE [LARGE SCALE GENOMIC DNA]</scope>
    <source>
        <strain evidence="4">2902at01</strain>
    </source>
</reference>
<feature type="transmembrane region" description="Helical" evidence="1">
    <location>
        <begin position="347"/>
        <end position="368"/>
    </location>
</feature>
<gene>
    <name evidence="3" type="ORF">ACFOX0_02890</name>
</gene>
<comment type="caution">
    <text evidence="3">The sequence shown here is derived from an EMBL/GenBank/DDBJ whole genome shotgun (WGS) entry which is preliminary data.</text>
</comment>
<dbReference type="InterPro" id="IPR029058">
    <property type="entry name" value="AB_hydrolase_fold"/>
</dbReference>
<dbReference type="InterPro" id="IPR053145">
    <property type="entry name" value="AB_hydrolase_Est10"/>
</dbReference>
<keyword evidence="2" id="KW-0732">Signal</keyword>
<accession>A0ABV8KFN5</accession>
<name>A0ABV8KFN5_9ACTN</name>
<protein>
    <submittedName>
        <fullName evidence="3">Alpha/beta hydrolase family protein</fullName>
        <ecNumber evidence="3">3.4.-.-</ecNumber>
    </submittedName>
</protein>
<feature type="signal peptide" evidence="2">
    <location>
        <begin position="1"/>
        <end position="32"/>
    </location>
</feature>
<keyword evidence="1" id="KW-1133">Transmembrane helix</keyword>
<dbReference type="Gene3D" id="3.40.50.1820">
    <property type="entry name" value="alpha/beta hydrolase"/>
    <property type="match status" value="1"/>
</dbReference>
<keyword evidence="1" id="KW-0472">Membrane</keyword>
<dbReference type="GO" id="GO:0016787">
    <property type="term" value="F:hydrolase activity"/>
    <property type="evidence" value="ECO:0007669"/>
    <property type="project" value="UniProtKB-KW"/>
</dbReference>
<dbReference type="PANTHER" id="PTHR43265">
    <property type="entry name" value="ESTERASE ESTD"/>
    <property type="match status" value="1"/>
</dbReference>
<keyword evidence="3" id="KW-0378">Hydrolase</keyword>
<dbReference type="RefSeq" id="WP_377541807.1">
    <property type="nucleotide sequence ID" value="NZ_JBHSBN010000001.1"/>
</dbReference>